<organism evidence="2 3">
    <name type="scientific">Ursus maritimus</name>
    <name type="common">Polar bear</name>
    <name type="synonym">Thalarctos maritimus</name>
    <dbReference type="NCBI Taxonomy" id="29073"/>
    <lineage>
        <taxon>Eukaryota</taxon>
        <taxon>Metazoa</taxon>
        <taxon>Chordata</taxon>
        <taxon>Craniata</taxon>
        <taxon>Vertebrata</taxon>
        <taxon>Euteleostomi</taxon>
        <taxon>Mammalia</taxon>
        <taxon>Eutheria</taxon>
        <taxon>Laurasiatheria</taxon>
        <taxon>Carnivora</taxon>
        <taxon>Caniformia</taxon>
        <taxon>Ursidae</taxon>
        <taxon>Ursus</taxon>
    </lineage>
</organism>
<feature type="compositionally biased region" description="Basic and acidic residues" evidence="1">
    <location>
        <begin position="1"/>
        <end position="19"/>
    </location>
</feature>
<dbReference type="GeneID" id="121102079"/>
<feature type="compositionally biased region" description="Gly residues" evidence="1">
    <location>
        <begin position="36"/>
        <end position="49"/>
    </location>
</feature>
<reference evidence="3 4" key="1">
    <citation type="submission" date="2025-04" db="UniProtKB">
        <authorList>
            <consortium name="RefSeq"/>
        </authorList>
    </citation>
    <scope>IDENTIFICATION</scope>
    <source>
        <tissue evidence="3 4">Whole blood</tissue>
    </source>
</reference>
<dbReference type="RefSeq" id="XP_040483134.1">
    <property type="nucleotide sequence ID" value="XM_040627200.1"/>
</dbReference>
<name>A0A8M1FM66_URSMA</name>
<dbReference type="Proteomes" id="UP000261680">
    <property type="component" value="Unplaced"/>
</dbReference>
<proteinExistence type="predicted"/>
<protein>
    <submittedName>
        <fullName evidence="3 4">Collagen alpha-1(I) chain-like isoform X1</fullName>
    </submittedName>
</protein>
<accession>A0A8M1FM66</accession>
<evidence type="ECO:0000256" key="1">
    <source>
        <dbReference type="SAM" id="MobiDB-lite"/>
    </source>
</evidence>
<keyword evidence="2" id="KW-1185">Reference proteome</keyword>
<dbReference type="KEGG" id="umr:121102079"/>
<evidence type="ECO:0000313" key="4">
    <source>
        <dbReference type="RefSeq" id="XP_040483134.1"/>
    </source>
</evidence>
<evidence type="ECO:0000313" key="2">
    <source>
        <dbReference type="Proteomes" id="UP000261680"/>
    </source>
</evidence>
<dbReference type="RefSeq" id="XP_040483132.1">
    <property type="nucleotide sequence ID" value="XM_040627198.1"/>
</dbReference>
<gene>
    <name evidence="3 4" type="primary">LOC121102079</name>
</gene>
<evidence type="ECO:0000313" key="3">
    <source>
        <dbReference type="RefSeq" id="XP_040483132.1"/>
    </source>
</evidence>
<sequence length="172" mass="18232">MSDEPDQKFISEPAPRERVPPGLPGPPPRRPRAGERGGAGPGQRGGGGEAPAAREVPGFRADFCVPGRLRHRPRARAGRRGRGRGAAGSPGVLTESTGPDFPAAVAAENKTPSAVISANPYSMPSSFPSTTNRTKQQLPNTIRACNRLNLAMPKQDVRKVSQIHSDPEQSVF</sequence>
<feature type="compositionally biased region" description="Basic residues" evidence="1">
    <location>
        <begin position="68"/>
        <end position="83"/>
    </location>
</feature>
<dbReference type="AlphaFoldDB" id="A0A8M1FM66"/>
<feature type="region of interest" description="Disordered" evidence="1">
    <location>
        <begin position="1"/>
        <end position="103"/>
    </location>
</feature>